<evidence type="ECO:0000313" key="3">
    <source>
        <dbReference type="Proteomes" id="UP001150217"/>
    </source>
</evidence>
<sequence length="1004" mass="110787">MSQRNMTTLQSTLKEGFYYLGNQRPLPEGCAWTLLDGKQMFSAGVTSENSAPTVIPFTVVGRVATNLNNTGLLGTWSRNSKFGPSTARRTFQLGPPLDLGFRRDWAPAMARLKELQLAGANNSRKVQYLFVHENVPPQDCILRAGARVFRDVDDGEDNQGVRDAVPKDKKDDPAWIDIMETKTFTDFPLYDESGDLVPLRRVRPTIAGATVLLTFSFRCWHFEPTDPFSFAADVERVDVLIPAIVRLSLPPTPPKTPQRSMRGVTPGHRVQALYTIEGENGLEIPTNVNSYGAPQTPPNKLAFMSMSPQSIGTMATSPSPVPGPGDIPTSGKNIEQQYLQYRNCPTSPLSEQATSERGGGSQALQPQYPLPTGDPTSTWFNNHGYSSTAYGSLGPLQNTPLLGLQPAFQAVGSPDQQDPRFAGSFSESWNPIENPPIHNQDGRSVSSSNNTEHQDPTSVVSKEGPVGDGGSVNAAKMGGERVSKRRRDNDSGGDAQQQHQAKRREIENGTTAEPPFTAEDSVSQEATLKSANVSVHTLGIAPNKDDQKLDGNSLFTDTTESGSDCTGTRHGQTANLPRRNMSARIPDRAVKKRTQFFYEHSTDFPLHRLGLLYNTDGGIDSVPVPVVTQNNDPVRTAAEYVYADTHFTAWMDVESDPLSQCSLNHKKYQARKNDVETPPYNNCSTQVMRREDMSLLSSTAATEDCCSMLERGTGLSVMTSCDKCTISAHTPPRTYLFHPMLAYSVDMIILNACGLREWTLLKRVSQHHHRELSVFMDSCFLRLLERYVCEAIPLVRSLNITRSVIAGQFLFRFVNVVESEGDKHCPFMILAPNDSQSFWITFAQLNGLQASMMDLPAIFEDFCSDYLVIRGIRRSRVRILFGKSTSTLPMILGFNDTFGCGFLDSTGLYIGYPDDVTSKTRFSARCTANDSWASSRSLLPTEIADVIVPGCGEHYMTMQELGTRGGRWVLSPIWTGNKESNGMLDGQLDQIRVRTPCAHDTTYA</sequence>
<organism evidence="2 3">
    <name type="scientific">Lentinula lateritia</name>
    <dbReference type="NCBI Taxonomy" id="40482"/>
    <lineage>
        <taxon>Eukaryota</taxon>
        <taxon>Fungi</taxon>
        <taxon>Dikarya</taxon>
        <taxon>Basidiomycota</taxon>
        <taxon>Agaricomycotina</taxon>
        <taxon>Agaricomycetes</taxon>
        <taxon>Agaricomycetidae</taxon>
        <taxon>Agaricales</taxon>
        <taxon>Marasmiineae</taxon>
        <taxon>Omphalotaceae</taxon>
        <taxon>Lentinula</taxon>
    </lineage>
</organism>
<keyword evidence="3" id="KW-1185">Reference proteome</keyword>
<proteinExistence type="predicted"/>
<comment type="caution">
    <text evidence="2">The sequence shown here is derived from an EMBL/GenBank/DDBJ whole genome shotgun (WGS) entry which is preliminary data.</text>
</comment>
<feature type="region of interest" description="Disordered" evidence="1">
    <location>
        <begin position="345"/>
        <end position="380"/>
    </location>
</feature>
<feature type="compositionally biased region" description="Polar residues" evidence="1">
    <location>
        <begin position="442"/>
        <end position="460"/>
    </location>
</feature>
<name>A0ABQ8V6Q5_9AGAR</name>
<accession>A0ABQ8V6Q5</accession>
<dbReference type="EMBL" id="JANVFT010000068">
    <property type="protein sequence ID" value="KAJ4477094.1"/>
    <property type="molecule type" value="Genomic_DNA"/>
</dbReference>
<evidence type="ECO:0000313" key="2">
    <source>
        <dbReference type="EMBL" id="KAJ4477094.1"/>
    </source>
</evidence>
<feature type="region of interest" description="Disordered" evidence="1">
    <location>
        <begin position="409"/>
        <end position="525"/>
    </location>
</feature>
<gene>
    <name evidence="2" type="ORF">C8R41DRAFT_923122</name>
</gene>
<dbReference type="Proteomes" id="UP001150217">
    <property type="component" value="Unassembled WGS sequence"/>
</dbReference>
<feature type="compositionally biased region" description="Polar residues" evidence="1">
    <location>
        <begin position="345"/>
        <end position="355"/>
    </location>
</feature>
<evidence type="ECO:0000256" key="1">
    <source>
        <dbReference type="SAM" id="MobiDB-lite"/>
    </source>
</evidence>
<protein>
    <submittedName>
        <fullName evidence="2">Uncharacterized protein</fullName>
    </submittedName>
</protein>
<reference evidence="2" key="1">
    <citation type="submission" date="2022-08" db="EMBL/GenBank/DDBJ databases">
        <title>A Global Phylogenomic Analysis of the Shiitake Genus Lentinula.</title>
        <authorList>
            <consortium name="DOE Joint Genome Institute"/>
            <person name="Sierra-Patev S."/>
            <person name="Min B."/>
            <person name="Naranjo-Ortiz M."/>
            <person name="Looney B."/>
            <person name="Konkel Z."/>
            <person name="Slot J.C."/>
            <person name="Sakamoto Y."/>
            <person name="Steenwyk J.L."/>
            <person name="Rokas A."/>
            <person name="Carro J."/>
            <person name="Camarero S."/>
            <person name="Ferreira P."/>
            <person name="Molpeceres G."/>
            <person name="Ruiz-Duenas F.J."/>
            <person name="Serrano A."/>
            <person name="Henrissat B."/>
            <person name="Drula E."/>
            <person name="Hughes K.W."/>
            <person name="Mata J.L."/>
            <person name="Ishikawa N.K."/>
            <person name="Vargas-Isla R."/>
            <person name="Ushijima S."/>
            <person name="Smith C.A."/>
            <person name="Ahrendt S."/>
            <person name="Andreopoulos W."/>
            <person name="He G."/>
            <person name="Labutti K."/>
            <person name="Lipzen A."/>
            <person name="Ng V."/>
            <person name="Riley R."/>
            <person name="Sandor L."/>
            <person name="Barry K."/>
            <person name="Martinez A.T."/>
            <person name="Xiao Y."/>
            <person name="Gibbons J.G."/>
            <person name="Terashima K."/>
            <person name="Grigoriev I.V."/>
            <person name="Hibbett D.S."/>
        </authorList>
    </citation>
    <scope>NUCLEOTIDE SEQUENCE</scope>
    <source>
        <strain evidence="2">RHP3577 ss4</strain>
    </source>
</reference>
<feature type="compositionally biased region" description="Basic and acidic residues" evidence="1">
    <location>
        <begin position="478"/>
        <end position="490"/>
    </location>
</feature>